<dbReference type="AlphaFoldDB" id="A0A381W4Y0"/>
<protein>
    <recommendedName>
        <fullName evidence="3">Queuosine precursor transporter</fullName>
    </recommendedName>
</protein>
<accession>A0A381W4Y0</accession>
<organism evidence="2">
    <name type="scientific">marine metagenome</name>
    <dbReference type="NCBI Taxonomy" id="408172"/>
    <lineage>
        <taxon>unclassified sequences</taxon>
        <taxon>metagenomes</taxon>
        <taxon>ecological metagenomes</taxon>
    </lineage>
</organism>
<dbReference type="EMBL" id="UINC01010569">
    <property type="protein sequence ID" value="SVA46973.1"/>
    <property type="molecule type" value="Genomic_DNA"/>
</dbReference>
<evidence type="ECO:0000313" key="2">
    <source>
        <dbReference type="EMBL" id="SVA46973.1"/>
    </source>
</evidence>
<dbReference type="InterPro" id="IPR003744">
    <property type="entry name" value="YhhQ"/>
</dbReference>
<dbReference type="HAMAP" id="MF_02088">
    <property type="entry name" value="Q_prec_transport"/>
    <property type="match status" value="1"/>
</dbReference>
<dbReference type="PANTHER" id="PTHR34300">
    <property type="entry name" value="QUEUOSINE PRECURSOR TRANSPORTER-RELATED"/>
    <property type="match status" value="1"/>
</dbReference>
<dbReference type="NCBIfam" id="TIGR00697">
    <property type="entry name" value="queuosine precursor transporter"/>
    <property type="match status" value="1"/>
</dbReference>
<feature type="transmembrane region" description="Helical" evidence="1">
    <location>
        <begin position="176"/>
        <end position="196"/>
    </location>
</feature>
<feature type="transmembrane region" description="Helical" evidence="1">
    <location>
        <begin position="12"/>
        <end position="39"/>
    </location>
</feature>
<evidence type="ECO:0000256" key="1">
    <source>
        <dbReference type="SAM" id="Phobius"/>
    </source>
</evidence>
<keyword evidence="1" id="KW-0812">Transmembrane</keyword>
<evidence type="ECO:0008006" key="3">
    <source>
        <dbReference type="Google" id="ProtNLM"/>
    </source>
</evidence>
<reference evidence="2" key="1">
    <citation type="submission" date="2018-05" db="EMBL/GenBank/DDBJ databases">
        <authorList>
            <person name="Lanie J.A."/>
            <person name="Ng W.-L."/>
            <person name="Kazmierczak K.M."/>
            <person name="Andrzejewski T.M."/>
            <person name="Davidsen T.M."/>
            <person name="Wayne K.J."/>
            <person name="Tettelin H."/>
            <person name="Glass J.I."/>
            <person name="Rusch D."/>
            <person name="Podicherti R."/>
            <person name="Tsui H.-C.T."/>
            <person name="Winkler M.E."/>
        </authorList>
    </citation>
    <scope>NUCLEOTIDE SEQUENCE</scope>
</reference>
<dbReference type="PANTHER" id="PTHR34300:SF2">
    <property type="entry name" value="QUEUOSINE PRECURSOR TRANSPORTER-RELATED"/>
    <property type="match status" value="1"/>
</dbReference>
<keyword evidence="1" id="KW-0472">Membrane</keyword>
<proteinExistence type="inferred from homology"/>
<name>A0A381W4Y0_9ZZZZ</name>
<dbReference type="Pfam" id="PF02592">
    <property type="entry name" value="Vut_1"/>
    <property type="match status" value="1"/>
</dbReference>
<feature type="transmembrane region" description="Helical" evidence="1">
    <location>
        <begin position="202"/>
        <end position="226"/>
    </location>
</feature>
<sequence>MNPDSNKLWQDRIYLLLAGIFIASLISSNLIFQKFFFWTPFAFLANPDSGNWVSWLSEYTFELSVGILPYPITFLVTDIISEIYGREKANRVVMVGFISSIFIMGVVMVGDMVSATQWSPVDDSVFHRVFGLFGPAVFASMTAYITAQFIDIRIFHFWKRKTNNRHLWLRNNGSTIFSQLIDTLSVLFLLCSFGVIDWVRFYPLLLNGFLFKVLVALIDTPFFYLFSHLLRNYFGLKLGEELEI</sequence>
<gene>
    <name evidence="2" type="ORF">METZ01_LOCUS99827</name>
</gene>
<keyword evidence="1" id="KW-1133">Transmembrane helix</keyword>
<feature type="transmembrane region" description="Helical" evidence="1">
    <location>
        <begin position="92"/>
        <end position="110"/>
    </location>
</feature>
<feature type="transmembrane region" description="Helical" evidence="1">
    <location>
        <begin position="59"/>
        <end position="80"/>
    </location>
</feature>
<feature type="transmembrane region" description="Helical" evidence="1">
    <location>
        <begin position="130"/>
        <end position="155"/>
    </location>
</feature>